<gene>
    <name evidence="3" type="ORF">B4915_05500</name>
</gene>
<keyword evidence="2" id="KW-0472">Membrane</keyword>
<organism evidence="3 4">
    <name type="scientific">Leucobacter massiliensis</name>
    <dbReference type="NCBI Taxonomy" id="1686285"/>
    <lineage>
        <taxon>Bacteria</taxon>
        <taxon>Bacillati</taxon>
        <taxon>Actinomycetota</taxon>
        <taxon>Actinomycetes</taxon>
        <taxon>Micrococcales</taxon>
        <taxon>Microbacteriaceae</taxon>
        <taxon>Leucobacter</taxon>
    </lineage>
</organism>
<reference evidence="3 4" key="1">
    <citation type="journal article" date="2017" name="New Microbes New Infect">
        <title>Genome sequence of 'Leucobacter massiliensis' sp. nov. isolated from human pharynx after travel to the 2014 Hajj.</title>
        <authorList>
            <person name="Leangapichart T."/>
            <person name="Gautret P."/>
            <person name="Nguyen T.T."/>
            <person name="Armstrong N."/>
            <person name="Rolain J.M."/>
        </authorList>
    </citation>
    <scope>NUCLEOTIDE SEQUENCE [LARGE SCALE GENOMIC DNA]</scope>
    <source>
        <strain evidence="3 4">122RC15</strain>
    </source>
</reference>
<dbReference type="RefSeq" id="WP_105804849.1">
    <property type="nucleotide sequence ID" value="NZ_MWZD01000015.1"/>
</dbReference>
<keyword evidence="4" id="KW-1185">Reference proteome</keyword>
<keyword evidence="2" id="KW-0812">Transmembrane</keyword>
<feature type="transmembrane region" description="Helical" evidence="2">
    <location>
        <begin position="54"/>
        <end position="78"/>
    </location>
</feature>
<sequence>MSRDPLDELFGSTEEHPEPVPARRRLAQEQAERVRTAQLPEQRRGRGRGDASSAVPWIVVGVIAVIAIVASIVVVNLARGAGSEPAATSGPTRTSTESPRPTSPEPSSSPDADDDAEAEKPGDEVPRVEVGPTMELAIPQWGVTSELSSRFGSTSYVLENGNTELWLSSDLIAQLPCEGNWGAVQTAGGKYEVLRPAERCAAAPELYDELWGLTDAFVQTIRPAG</sequence>
<feature type="region of interest" description="Disordered" evidence="1">
    <location>
        <begin position="1"/>
        <end position="51"/>
    </location>
</feature>
<dbReference type="AlphaFoldDB" id="A0A2S9QPS1"/>
<evidence type="ECO:0000256" key="1">
    <source>
        <dbReference type="SAM" id="MobiDB-lite"/>
    </source>
</evidence>
<dbReference type="EMBL" id="MWZD01000015">
    <property type="protein sequence ID" value="PRI11575.1"/>
    <property type="molecule type" value="Genomic_DNA"/>
</dbReference>
<feature type="compositionally biased region" description="Basic and acidic residues" evidence="1">
    <location>
        <begin position="26"/>
        <end position="49"/>
    </location>
</feature>
<accession>A0A2S9QPS1</accession>
<feature type="compositionally biased region" description="Basic and acidic residues" evidence="1">
    <location>
        <begin position="118"/>
        <end position="127"/>
    </location>
</feature>
<comment type="caution">
    <text evidence="3">The sequence shown here is derived from an EMBL/GenBank/DDBJ whole genome shotgun (WGS) entry which is preliminary data.</text>
</comment>
<dbReference type="Proteomes" id="UP000238650">
    <property type="component" value="Unassembled WGS sequence"/>
</dbReference>
<dbReference type="OrthoDB" id="4991466at2"/>
<name>A0A2S9QPS1_9MICO</name>
<protein>
    <submittedName>
        <fullName evidence="3">Uncharacterized protein</fullName>
    </submittedName>
</protein>
<keyword evidence="2" id="KW-1133">Transmembrane helix</keyword>
<feature type="compositionally biased region" description="Low complexity" evidence="1">
    <location>
        <begin position="88"/>
        <end position="110"/>
    </location>
</feature>
<evidence type="ECO:0000256" key="2">
    <source>
        <dbReference type="SAM" id="Phobius"/>
    </source>
</evidence>
<evidence type="ECO:0000313" key="3">
    <source>
        <dbReference type="EMBL" id="PRI11575.1"/>
    </source>
</evidence>
<feature type="region of interest" description="Disordered" evidence="1">
    <location>
        <begin position="82"/>
        <end position="133"/>
    </location>
</feature>
<evidence type="ECO:0000313" key="4">
    <source>
        <dbReference type="Proteomes" id="UP000238650"/>
    </source>
</evidence>
<proteinExistence type="predicted"/>